<feature type="chain" id="PRO_5046061409" description="Peptidase M1 membrane alanine aminopeptidase domain-containing protein" evidence="1">
    <location>
        <begin position="19"/>
        <end position="1000"/>
    </location>
</feature>
<name>A0ABP8N5V2_9BACT</name>
<protein>
    <recommendedName>
        <fullName evidence="2">Peptidase M1 membrane alanine aminopeptidase domain-containing protein</fullName>
    </recommendedName>
</protein>
<evidence type="ECO:0000259" key="2">
    <source>
        <dbReference type="Pfam" id="PF01433"/>
    </source>
</evidence>
<evidence type="ECO:0000313" key="3">
    <source>
        <dbReference type="EMBL" id="GAA4459824.1"/>
    </source>
</evidence>
<keyword evidence="1" id="KW-0732">Signal</keyword>
<reference evidence="4" key="1">
    <citation type="journal article" date="2019" name="Int. J. Syst. Evol. Microbiol.">
        <title>The Global Catalogue of Microorganisms (GCM) 10K type strain sequencing project: providing services to taxonomists for standard genome sequencing and annotation.</title>
        <authorList>
            <consortium name="The Broad Institute Genomics Platform"/>
            <consortium name="The Broad Institute Genome Sequencing Center for Infectious Disease"/>
            <person name="Wu L."/>
            <person name="Ma J."/>
        </authorList>
    </citation>
    <scope>NUCLEOTIDE SEQUENCE [LARGE SCALE GENOMIC DNA]</scope>
    <source>
        <strain evidence="4">JCM 32105</strain>
    </source>
</reference>
<dbReference type="InterPro" id="IPR014782">
    <property type="entry name" value="Peptidase_M1_dom"/>
</dbReference>
<comment type="caution">
    <text evidence="3">The sequence shown here is derived from an EMBL/GenBank/DDBJ whole genome shotgun (WGS) entry which is preliminary data.</text>
</comment>
<dbReference type="InterPro" id="IPR034015">
    <property type="entry name" value="M1_LTA4H"/>
</dbReference>
<evidence type="ECO:0000313" key="4">
    <source>
        <dbReference type="Proteomes" id="UP001500067"/>
    </source>
</evidence>
<sequence>MKRYLAMGLLLAALPSVAQQTRHYWQQHVDTRLQVTLDDKHHILHGHADITYTNNSPDTLRYIYMHLWPNAYKNDHTPYARQQDGNHSSTFYYSDKKDRGYMDSLDLVLDHEVHVDASSSADAPDIVRIDLPHPLLPGKKLRIETPFKMKLPVVFSRNGHTGQAYYVSQWFPKPAVYDHKGWHPISYLDQGEFYSEFGSYEVSITLPKNYVLMATGNCMTPAENKRMDSLAALPLPPATLYKDDFPASDAEMKTVVYKEDNIHDFAWFADKRFIVRKDTVYSPGTNKLITTWSAYMPSYQDKWKDANKHLADAVLHYGKWIGPYPYNTIKAVLGDMKSGGGMEYPTITLIDRVASAKLSTVIIHEAGHNWFYGMLGSNEREHAWMDEGLNTFYEQKTTKVMSKDSAARKRKNALDESLIYYQFAATNDDQPINTHSEQYRSLNYGIDVYYKTAEALRWLEQYMGPAEFEAAMKDYFETWRYRHPYPEDLRAIFEKHTSKPLDWFFDGMLNTDRKIDFKITRARVKNGNTIVTVKNRSDIKLPVAVAAYKGDSLTAMEWASPFSYKTIFLLHGSTWDKLVIADETPDAKTANDAYRRRALLRKFAPTVKPVLGLNRTYSEKLFVAPALGSNAHDGFMAGLLLHNLTVPENRFAFALAPMYAFGAGSWTAAGSLGYTFYPRSTFKDITLMADAKSFHNDKTDLNLNEPVYTRYIKVAPSLQFTFREKDPRSTVTRTLMLKGYSINEEMLGVGVDSTVPLIVTNVNNIYGKVRYRHQNDRTYNPFNYTFDGHGNGDFVKLNVEGNIRINYNVKNKSLYVRGYLGKFIAMNNDPAITNRYILNASYSGVNDYLYDGTYRGRNRTDGFWGQQVNAFGEGGFKVPIYNGAYRSDNWMAAVNLKTDLPKIKLPIRLFFDAGLMPNPSPGFKNIKSTMMMYDGGIELSLSQDVVSFYFPLIMSKDFRDRLADTYGSKNVFARSISFTLHLENINWLRFPSKILKTAGG</sequence>
<organism evidence="3 4">
    <name type="scientific">Nemorincola caseinilytica</name>
    <dbReference type="NCBI Taxonomy" id="2054315"/>
    <lineage>
        <taxon>Bacteria</taxon>
        <taxon>Pseudomonadati</taxon>
        <taxon>Bacteroidota</taxon>
        <taxon>Chitinophagia</taxon>
        <taxon>Chitinophagales</taxon>
        <taxon>Chitinophagaceae</taxon>
        <taxon>Nemorincola</taxon>
    </lineage>
</organism>
<dbReference type="Pfam" id="PF01433">
    <property type="entry name" value="Peptidase_M1"/>
    <property type="match status" value="1"/>
</dbReference>
<dbReference type="SUPFAM" id="SSF55486">
    <property type="entry name" value="Metalloproteases ('zincins'), catalytic domain"/>
    <property type="match status" value="1"/>
</dbReference>
<dbReference type="Proteomes" id="UP001500067">
    <property type="component" value="Unassembled WGS sequence"/>
</dbReference>
<evidence type="ECO:0000256" key="1">
    <source>
        <dbReference type="SAM" id="SignalP"/>
    </source>
</evidence>
<keyword evidence="4" id="KW-1185">Reference proteome</keyword>
<accession>A0ABP8N5V2</accession>
<dbReference type="CDD" id="cd09604">
    <property type="entry name" value="M1_APN_like"/>
    <property type="match status" value="1"/>
</dbReference>
<dbReference type="InterPro" id="IPR027268">
    <property type="entry name" value="Peptidase_M4/M1_CTD_sf"/>
</dbReference>
<dbReference type="Gene3D" id="1.10.390.10">
    <property type="entry name" value="Neutral Protease Domain 2"/>
    <property type="match status" value="1"/>
</dbReference>
<dbReference type="PANTHER" id="PTHR45726">
    <property type="entry name" value="LEUKOTRIENE A-4 HYDROLASE"/>
    <property type="match status" value="1"/>
</dbReference>
<feature type="domain" description="Peptidase M1 membrane alanine aminopeptidase" evidence="2">
    <location>
        <begin position="322"/>
        <end position="506"/>
    </location>
</feature>
<proteinExistence type="predicted"/>
<feature type="signal peptide" evidence="1">
    <location>
        <begin position="1"/>
        <end position="18"/>
    </location>
</feature>
<dbReference type="EMBL" id="BAABFA010000001">
    <property type="protein sequence ID" value="GAA4459824.1"/>
    <property type="molecule type" value="Genomic_DNA"/>
</dbReference>
<gene>
    <name evidence="3" type="ORF">GCM10023093_01520</name>
</gene>
<dbReference type="RefSeq" id="WP_345077020.1">
    <property type="nucleotide sequence ID" value="NZ_BAABFA010000001.1"/>
</dbReference>
<dbReference type="PANTHER" id="PTHR45726:SF3">
    <property type="entry name" value="LEUKOTRIENE A-4 HYDROLASE"/>
    <property type="match status" value="1"/>
</dbReference>